<reference evidence="8 9" key="1">
    <citation type="journal article" date="2018" name="Environ. Microbiol.">
        <title>Genomes of ubiquitous marine and hypersaline Hydrogenovibrio, Thiomicrorhabdus and Thiomicrospira spp. encode a diversity of mechanisms to sustain chemolithoautotrophy in heterogeneous environments.</title>
        <authorList>
            <person name="Scott K.M."/>
            <person name="Williams J."/>
            <person name="Porter C.M.B."/>
            <person name="Russel S."/>
            <person name="Harmer T.L."/>
            <person name="Paul J.H."/>
            <person name="Antonen K.M."/>
            <person name="Bridges M.K."/>
            <person name="Camper G.J."/>
            <person name="Campla C.K."/>
            <person name="Casella L.G."/>
            <person name="Chase E."/>
            <person name="Conrad J.W."/>
            <person name="Cruz M.C."/>
            <person name="Dunlap D.S."/>
            <person name="Duran L."/>
            <person name="Fahsbender E.M."/>
            <person name="Goldsmith D.B."/>
            <person name="Keeley R.F."/>
            <person name="Kondoff M.R."/>
            <person name="Kussy B.I."/>
            <person name="Lane M.K."/>
            <person name="Lawler S."/>
            <person name="Leigh B.A."/>
            <person name="Lewis C."/>
            <person name="Lostal L.M."/>
            <person name="Marking D."/>
            <person name="Mancera P.A."/>
            <person name="McClenthan E.C."/>
            <person name="McIntyre E.A."/>
            <person name="Mine J.A."/>
            <person name="Modi S."/>
            <person name="Moore B.D."/>
            <person name="Morgan W.A."/>
            <person name="Nelson K.M."/>
            <person name="Nguyen K.N."/>
            <person name="Ogburn N."/>
            <person name="Parrino D.G."/>
            <person name="Pedapudi A.D."/>
            <person name="Pelham R.P."/>
            <person name="Preece A.M."/>
            <person name="Rampersad E.A."/>
            <person name="Richardson J.C."/>
            <person name="Rodgers C.M."/>
            <person name="Schaffer B.L."/>
            <person name="Sheridan N.E."/>
            <person name="Solone M.R."/>
            <person name="Staley Z.R."/>
            <person name="Tabuchi M."/>
            <person name="Waide R.J."/>
            <person name="Wanjugi P.W."/>
            <person name="Young S."/>
            <person name="Clum A."/>
            <person name="Daum C."/>
            <person name="Huntemann M."/>
            <person name="Ivanova N."/>
            <person name="Kyrpides N."/>
            <person name="Mikhailova N."/>
            <person name="Palaniappan K."/>
            <person name="Pillay M."/>
            <person name="Reddy T.B.K."/>
            <person name="Shapiro N."/>
            <person name="Stamatis D."/>
            <person name="Varghese N."/>
            <person name="Woyke T."/>
            <person name="Boden R."/>
            <person name="Freyermuth S.K."/>
            <person name="Kerfeld C.A."/>
        </authorList>
    </citation>
    <scope>NUCLEOTIDE SEQUENCE [LARGE SCALE GENOMIC DNA]</scope>
    <source>
        <strain evidence="8 9">JR-2</strain>
    </source>
</reference>
<sequence>MPQKNLIIPTLFSLLILSLLLVSIHFYTEKRTEEVTREKYENKALEVQNLVDTLIQGQKDKMTFIALSLAQDSQLKDALLNQNTQLSYQDYLKTLSQHSDLKNLWLHIVDNTGHSFYRSWTDKRGDNILEKRRDLQKMLQEPTVIETISTGIFDMTFKSSVPIYDNDRFIGVFEVIGKFNSIVEKLKSRHIESVLLADKHYRDQIKFPFSKRFLNDYYLVNGQAQTAHLQEILDHNLLTYSQSHHYYIDTADQQLISFFKLPNIDGEPMGHFFFFYPLDLIDVSSQQLKPFNLYIYTILVYLFLLGGYFYWANKNRTREIFEFNRHLSKTVDQKTQQLSTQKYFLQNVIDGVSDAVTVYDRTLSTSLMNHAARALPELKLSQHLLNNRDTVTIQDNEPPALKLAAQSFESGRSQKTVLHYLDPQLKKHYVELTTTPIKNSRHEVTSVIQLGHEITNYLDIQEQLQQQKNDLDFIAYHDPLTDLPNRILFLDRLNQAINQAQRNNEKIALLFIDLDRFKEINDSFGHNSGDEVLIVCAERLQSCIRKIDTVARLGGDEFTILLDALKSNNVIINIVEKIINHLSAPIYLGDDVFHVTASIGISLFPNDGQNAEQLLKNADAAMYKAKDDGKNTYHFYTKEMTEQAFERIFMENNLREALNRNEFEMYYQPQYDSNTNEIVGFEALVRWNHPERGLIPPQQFIPVAEETGLIVPLGRQIIDMATTAIAEWQRSGLTKARMAINVSAKQLRDASFTQTLSAILDKNQCLPEWLELEITESSVMKNTEHTIKLLHQIRRRGITISIDDFGTGYSSLAYLKKLPINKVKIDRSFICNLPEDKDDAEITKAIISMSQSLNLDIIAEGIETDEQRAFVNSEGCYMIQGYLYSKPVTYDDMTAKLKGEA</sequence>
<dbReference type="InterPro" id="IPR029151">
    <property type="entry name" value="Sensor-like_sf"/>
</dbReference>
<dbReference type="EC" id="3.1.4.52" evidence="2"/>
<dbReference type="InterPro" id="IPR029150">
    <property type="entry name" value="dCache_3"/>
</dbReference>
<dbReference type="Pfam" id="PF00990">
    <property type="entry name" value="GGDEF"/>
    <property type="match status" value="1"/>
</dbReference>
<feature type="transmembrane region" description="Helical" evidence="5">
    <location>
        <begin position="293"/>
        <end position="311"/>
    </location>
</feature>
<dbReference type="InterPro" id="IPR052155">
    <property type="entry name" value="Biofilm_reg_signaling"/>
</dbReference>
<dbReference type="CDD" id="cd01949">
    <property type="entry name" value="GGDEF"/>
    <property type="match status" value="1"/>
</dbReference>
<accession>A0A410H3G0</accession>
<evidence type="ECO:0000256" key="1">
    <source>
        <dbReference type="ARBA" id="ARBA00001946"/>
    </source>
</evidence>
<dbReference type="PROSITE" id="PS50883">
    <property type="entry name" value="EAL"/>
    <property type="match status" value="1"/>
</dbReference>
<dbReference type="KEGG" id="htr:EPV75_07145"/>
<evidence type="ECO:0000256" key="3">
    <source>
        <dbReference type="ARBA" id="ARBA00022636"/>
    </source>
</evidence>
<organism evidence="8 9">
    <name type="scientific">Hydrogenovibrio thermophilus</name>
    <dbReference type="NCBI Taxonomy" id="265883"/>
    <lineage>
        <taxon>Bacteria</taxon>
        <taxon>Pseudomonadati</taxon>
        <taxon>Pseudomonadota</taxon>
        <taxon>Gammaproteobacteria</taxon>
        <taxon>Thiotrichales</taxon>
        <taxon>Piscirickettsiaceae</taxon>
        <taxon>Hydrogenovibrio</taxon>
    </lineage>
</organism>
<evidence type="ECO:0000313" key="9">
    <source>
        <dbReference type="Proteomes" id="UP000285478"/>
    </source>
</evidence>
<dbReference type="InterPro" id="IPR035919">
    <property type="entry name" value="EAL_sf"/>
</dbReference>
<dbReference type="InterPro" id="IPR001633">
    <property type="entry name" value="EAL_dom"/>
</dbReference>
<keyword evidence="5" id="KW-0812">Transmembrane</keyword>
<dbReference type="RefSeq" id="WP_128384928.1">
    <property type="nucleotide sequence ID" value="NZ_CP035033.1"/>
</dbReference>
<dbReference type="NCBIfam" id="TIGR00254">
    <property type="entry name" value="GGDEF"/>
    <property type="match status" value="1"/>
</dbReference>
<keyword evidence="9" id="KW-1185">Reference proteome</keyword>
<evidence type="ECO:0000313" key="8">
    <source>
        <dbReference type="EMBL" id="QAB15453.1"/>
    </source>
</evidence>
<dbReference type="Pfam" id="PF00563">
    <property type="entry name" value="EAL"/>
    <property type="match status" value="1"/>
</dbReference>
<dbReference type="SMART" id="SM00052">
    <property type="entry name" value="EAL"/>
    <property type="match status" value="1"/>
</dbReference>
<keyword evidence="5" id="KW-0472">Membrane</keyword>
<dbReference type="SUPFAM" id="SSF103190">
    <property type="entry name" value="Sensory domain-like"/>
    <property type="match status" value="1"/>
</dbReference>
<dbReference type="GO" id="GO:0071732">
    <property type="term" value="P:cellular response to nitric oxide"/>
    <property type="evidence" value="ECO:0007669"/>
    <property type="project" value="UniProtKB-ARBA"/>
</dbReference>
<dbReference type="PROSITE" id="PS50887">
    <property type="entry name" value="GGDEF"/>
    <property type="match status" value="1"/>
</dbReference>
<feature type="transmembrane region" description="Helical" evidence="5">
    <location>
        <begin position="6"/>
        <end position="27"/>
    </location>
</feature>
<comment type="catalytic activity">
    <reaction evidence="4">
        <text>3',3'-c-di-GMP + H2O = 5'-phosphoguanylyl(3'-&gt;5')guanosine + H(+)</text>
        <dbReference type="Rhea" id="RHEA:24902"/>
        <dbReference type="ChEBI" id="CHEBI:15377"/>
        <dbReference type="ChEBI" id="CHEBI:15378"/>
        <dbReference type="ChEBI" id="CHEBI:58754"/>
        <dbReference type="ChEBI" id="CHEBI:58805"/>
        <dbReference type="EC" id="3.1.4.52"/>
    </reaction>
    <physiologicalReaction direction="left-to-right" evidence="4">
        <dbReference type="Rhea" id="RHEA:24903"/>
    </physiologicalReaction>
</comment>
<dbReference type="Gene3D" id="3.20.20.450">
    <property type="entry name" value="EAL domain"/>
    <property type="match status" value="1"/>
</dbReference>
<evidence type="ECO:0000259" key="6">
    <source>
        <dbReference type="PROSITE" id="PS50883"/>
    </source>
</evidence>
<dbReference type="SMART" id="SM00267">
    <property type="entry name" value="GGDEF"/>
    <property type="match status" value="1"/>
</dbReference>
<dbReference type="PANTHER" id="PTHR44757:SF2">
    <property type="entry name" value="BIOFILM ARCHITECTURE MAINTENANCE PROTEIN MBAA"/>
    <property type="match status" value="1"/>
</dbReference>
<name>A0A410H3G0_9GAMM</name>
<dbReference type="FunFam" id="3.30.70.270:FF:000001">
    <property type="entry name" value="Diguanylate cyclase domain protein"/>
    <property type="match status" value="1"/>
</dbReference>
<dbReference type="Pfam" id="PF14827">
    <property type="entry name" value="dCache_3"/>
    <property type="match status" value="1"/>
</dbReference>
<dbReference type="SUPFAM" id="SSF141868">
    <property type="entry name" value="EAL domain-like"/>
    <property type="match status" value="1"/>
</dbReference>
<dbReference type="PANTHER" id="PTHR44757">
    <property type="entry name" value="DIGUANYLATE CYCLASE DGCP"/>
    <property type="match status" value="1"/>
</dbReference>
<dbReference type="FunFam" id="3.20.20.450:FF:000001">
    <property type="entry name" value="Cyclic di-GMP phosphodiesterase yahA"/>
    <property type="match status" value="1"/>
</dbReference>
<dbReference type="InterPro" id="IPR043128">
    <property type="entry name" value="Rev_trsase/Diguanyl_cyclase"/>
</dbReference>
<dbReference type="CDD" id="cd01948">
    <property type="entry name" value="EAL"/>
    <property type="match status" value="1"/>
</dbReference>
<gene>
    <name evidence="8" type="ORF">EPV75_07145</name>
</gene>
<dbReference type="SUPFAM" id="SSF55073">
    <property type="entry name" value="Nucleotide cyclase"/>
    <property type="match status" value="1"/>
</dbReference>
<protein>
    <recommendedName>
        <fullName evidence="2">cyclic-guanylate-specific phosphodiesterase</fullName>
        <ecNumber evidence="2">3.1.4.52</ecNumber>
    </recommendedName>
</protein>
<evidence type="ECO:0000256" key="4">
    <source>
        <dbReference type="ARBA" id="ARBA00051114"/>
    </source>
</evidence>
<dbReference type="InterPro" id="IPR029787">
    <property type="entry name" value="Nucleotide_cyclase"/>
</dbReference>
<dbReference type="InterPro" id="IPR000160">
    <property type="entry name" value="GGDEF_dom"/>
</dbReference>
<evidence type="ECO:0000256" key="2">
    <source>
        <dbReference type="ARBA" id="ARBA00012282"/>
    </source>
</evidence>
<keyword evidence="3" id="KW-0973">c-di-GMP</keyword>
<keyword evidence="5" id="KW-1133">Transmembrane helix</keyword>
<dbReference type="EMBL" id="CP035033">
    <property type="protein sequence ID" value="QAB15453.1"/>
    <property type="molecule type" value="Genomic_DNA"/>
</dbReference>
<dbReference type="AlphaFoldDB" id="A0A410H3G0"/>
<dbReference type="Gene3D" id="3.30.70.270">
    <property type="match status" value="1"/>
</dbReference>
<dbReference type="Proteomes" id="UP000285478">
    <property type="component" value="Chromosome"/>
</dbReference>
<feature type="domain" description="EAL" evidence="6">
    <location>
        <begin position="647"/>
        <end position="901"/>
    </location>
</feature>
<feature type="domain" description="GGDEF" evidence="7">
    <location>
        <begin position="505"/>
        <end position="638"/>
    </location>
</feature>
<evidence type="ECO:0000259" key="7">
    <source>
        <dbReference type="PROSITE" id="PS50887"/>
    </source>
</evidence>
<dbReference type="GO" id="GO:0071111">
    <property type="term" value="F:cyclic-guanylate-specific phosphodiesterase activity"/>
    <property type="evidence" value="ECO:0007669"/>
    <property type="project" value="UniProtKB-EC"/>
</dbReference>
<evidence type="ECO:0000256" key="5">
    <source>
        <dbReference type="SAM" id="Phobius"/>
    </source>
</evidence>
<dbReference type="Gene3D" id="3.30.450.20">
    <property type="entry name" value="PAS domain"/>
    <property type="match status" value="2"/>
</dbReference>
<comment type="cofactor">
    <cofactor evidence="1">
        <name>Mg(2+)</name>
        <dbReference type="ChEBI" id="CHEBI:18420"/>
    </cofactor>
</comment>
<proteinExistence type="predicted"/>